<evidence type="ECO:0000313" key="2">
    <source>
        <dbReference type="Proteomes" id="UP001472866"/>
    </source>
</evidence>
<gene>
    <name evidence="1" type="ORF">HKI87_04g27190</name>
</gene>
<dbReference type="Gene3D" id="1.20.910.10">
    <property type="entry name" value="Heme oxygenase-like"/>
    <property type="match status" value="1"/>
</dbReference>
<accession>A0AAX4P576</accession>
<keyword evidence="2" id="KW-1185">Reference proteome</keyword>
<dbReference type="Proteomes" id="UP001472866">
    <property type="component" value="Chromosome 04"/>
</dbReference>
<proteinExistence type="predicted"/>
<organism evidence="1 2">
    <name type="scientific">Chloropicon roscoffensis</name>
    <dbReference type="NCBI Taxonomy" id="1461544"/>
    <lineage>
        <taxon>Eukaryota</taxon>
        <taxon>Viridiplantae</taxon>
        <taxon>Chlorophyta</taxon>
        <taxon>Chloropicophyceae</taxon>
        <taxon>Chloropicales</taxon>
        <taxon>Chloropicaceae</taxon>
        <taxon>Chloropicon</taxon>
    </lineage>
</organism>
<evidence type="ECO:0008006" key="3">
    <source>
        <dbReference type="Google" id="ProtNLM"/>
    </source>
</evidence>
<sequence length="336" mass="37357">MNRVATRTRTRAAKVATVGSLRFEQRGPGARRASQAKCRAIAKRPGKVEPVEGTSPATRAPGDELGHQEKISEQALRNLEVEVLSEGEGVKALGRFNDALEGLAGRKDWDRALEPVWAEMAYNLESFNPVFTACMLKVQCTIGSSDYVSRDACLQNLIQPLAGEYGLHERDPLGKTHRQLFSDWYTSVTRKPLSSILERSEGPDAELAPHAGRLLFAQMMRDVSTGGGRGDDPVEQASYALGYNLAVEYLADPEKTWLLESFRRLSEGLGWELEGRRLDWEFLEVHALGEKEHADIGHRAVALFVPSSHEAAVRQAMEDHDRDFAVYYNHLASVLE</sequence>
<reference evidence="1 2" key="1">
    <citation type="submission" date="2024-03" db="EMBL/GenBank/DDBJ databases">
        <title>Complete genome sequence of the green alga Chloropicon roscoffensis RCC1871.</title>
        <authorList>
            <person name="Lemieux C."/>
            <person name="Pombert J.-F."/>
            <person name="Otis C."/>
            <person name="Turmel M."/>
        </authorList>
    </citation>
    <scope>NUCLEOTIDE SEQUENCE [LARGE SCALE GENOMIC DNA]</scope>
    <source>
        <strain evidence="1 2">RCC1871</strain>
    </source>
</reference>
<name>A0AAX4P576_9CHLO</name>
<protein>
    <recommendedName>
        <fullName evidence="3">Iron-containing redox enzyme family protein</fullName>
    </recommendedName>
</protein>
<dbReference type="EMBL" id="CP151504">
    <property type="protein sequence ID" value="WZN61185.1"/>
    <property type="molecule type" value="Genomic_DNA"/>
</dbReference>
<evidence type="ECO:0000313" key="1">
    <source>
        <dbReference type="EMBL" id="WZN61185.1"/>
    </source>
</evidence>
<dbReference type="InterPro" id="IPR016084">
    <property type="entry name" value="Haem_Oase-like_multi-hlx"/>
</dbReference>
<dbReference type="AlphaFoldDB" id="A0AAX4P576"/>